<evidence type="ECO:0000313" key="3">
    <source>
        <dbReference type="EMBL" id="KAG8517128.1"/>
    </source>
</evidence>
<sequence>MGIIHTLFCVTSLASLWAFNVDVNRTWVTPKGVPFVLSSLLHQDTSTNQTWLLLTSPRTKRTARLLHRCSLGNDGIHCQSVAASRALPPDLGLTLPEHVHIPKGRHRGVTVVRSHHGVLMCIQMLRRQPYSVISELTGTCSLLAPDLRLRFQLNISVASSFLKGIRTELSGDLLEVNEEVTLSFSVYVKENLLDPSATLDAGDCSRNKRSSRENTARWRRALRAEEEEEVAVAERNEEEDEEEEAGTEIAIVLDGSGSIDREDFQRAKDFISNMMKNLFEKCFECRFALVQYGSVIQTEFDLLDSQDMTATLNKVQNITQVGNVTKTASAMQHVL</sequence>
<dbReference type="PRINTS" id="PR00453">
    <property type="entry name" value="VWFADOMAIN"/>
</dbReference>
<keyword evidence="3" id="KW-0401">Integrin</keyword>
<dbReference type="SUPFAM" id="SSF53300">
    <property type="entry name" value="vWA-like"/>
    <property type="match status" value="1"/>
</dbReference>
<dbReference type="PANTHER" id="PTHR24020">
    <property type="entry name" value="COLLAGEN ALPHA"/>
    <property type="match status" value="1"/>
</dbReference>
<feature type="chain" id="PRO_5035284847" evidence="1">
    <location>
        <begin position="19"/>
        <end position="335"/>
    </location>
</feature>
<evidence type="ECO:0000259" key="2">
    <source>
        <dbReference type="PROSITE" id="PS50234"/>
    </source>
</evidence>
<dbReference type="GO" id="GO:0007229">
    <property type="term" value="P:integrin-mediated signaling pathway"/>
    <property type="evidence" value="ECO:0007669"/>
    <property type="project" value="UniProtKB-KW"/>
</dbReference>
<dbReference type="PROSITE" id="PS50234">
    <property type="entry name" value="VWFA"/>
    <property type="match status" value="1"/>
</dbReference>
<organism evidence="3 4">
    <name type="scientific">Galemys pyrenaicus</name>
    <name type="common">Iberian desman</name>
    <name type="synonym">Pyrenean desman</name>
    <dbReference type="NCBI Taxonomy" id="202257"/>
    <lineage>
        <taxon>Eukaryota</taxon>
        <taxon>Metazoa</taxon>
        <taxon>Chordata</taxon>
        <taxon>Craniata</taxon>
        <taxon>Vertebrata</taxon>
        <taxon>Euteleostomi</taxon>
        <taxon>Mammalia</taxon>
        <taxon>Eutheria</taxon>
        <taxon>Laurasiatheria</taxon>
        <taxon>Eulipotyphla</taxon>
        <taxon>Talpidae</taxon>
        <taxon>Galemys</taxon>
    </lineage>
</organism>
<feature type="signal peptide" evidence="1">
    <location>
        <begin position="1"/>
        <end position="18"/>
    </location>
</feature>
<evidence type="ECO:0000256" key="1">
    <source>
        <dbReference type="SAM" id="SignalP"/>
    </source>
</evidence>
<feature type="domain" description="VWFA" evidence="2">
    <location>
        <begin position="248"/>
        <end position="335"/>
    </location>
</feature>
<keyword evidence="4" id="KW-1185">Reference proteome</keyword>
<dbReference type="Gene3D" id="3.40.50.410">
    <property type="entry name" value="von Willebrand factor, type A domain"/>
    <property type="match status" value="1"/>
</dbReference>
<gene>
    <name evidence="3" type="ORF">J0S82_012607</name>
</gene>
<dbReference type="OrthoDB" id="5317514at2759"/>
<dbReference type="Proteomes" id="UP000700334">
    <property type="component" value="Unassembled WGS sequence"/>
</dbReference>
<keyword evidence="1" id="KW-0732">Signal</keyword>
<proteinExistence type="predicted"/>
<dbReference type="InterPro" id="IPR050525">
    <property type="entry name" value="ECM_Assembly_Org"/>
</dbReference>
<dbReference type="EMBL" id="JAGFMF010011660">
    <property type="protein sequence ID" value="KAG8517128.1"/>
    <property type="molecule type" value="Genomic_DNA"/>
</dbReference>
<protein>
    <submittedName>
        <fullName evidence="3">Integrin alpha-E</fullName>
    </submittedName>
</protein>
<dbReference type="Pfam" id="PF00092">
    <property type="entry name" value="VWA"/>
    <property type="match status" value="1"/>
</dbReference>
<dbReference type="InterPro" id="IPR002035">
    <property type="entry name" value="VWF_A"/>
</dbReference>
<name>A0A8J6A9U1_GALPY</name>
<accession>A0A8J6A9U1</accession>
<dbReference type="AlphaFoldDB" id="A0A8J6A9U1"/>
<comment type="caution">
    <text evidence="3">The sequence shown here is derived from an EMBL/GenBank/DDBJ whole genome shotgun (WGS) entry which is preliminary data.</text>
</comment>
<evidence type="ECO:0000313" key="4">
    <source>
        <dbReference type="Proteomes" id="UP000700334"/>
    </source>
</evidence>
<dbReference type="InterPro" id="IPR036465">
    <property type="entry name" value="vWFA_dom_sf"/>
</dbReference>
<reference evidence="3" key="1">
    <citation type="journal article" date="2021" name="Evol. Appl.">
        <title>The genome of the Pyrenean desman and the effects of bottlenecks and inbreeding on the genomic landscape of an endangered species.</title>
        <authorList>
            <person name="Escoda L."/>
            <person name="Castresana J."/>
        </authorList>
    </citation>
    <scope>NUCLEOTIDE SEQUENCE</scope>
    <source>
        <strain evidence="3">IBE-C5619</strain>
    </source>
</reference>